<sequence>MRTPLLLILALASCALAAVFGATVLTVRIEQQAIDQTLRAHEEYVLGSLRSTIETNLTLGLALEQNSGLQRLIEREKSGMPDIRDISIYGARGQVLYSTDLGKRGGAIPAGWIQESRDNGTWCVNDPHVRRCGAVLQDELGRTVGGLILVVPHTAQAYSLQAWLARGLPTLALAVLAVLVAGLGAIWLARRRLRPFLWAGMILKGEAPALDDRDPLVAAARRASERHLANLQALGRQRQQMKELDHAD</sequence>
<gene>
    <name evidence="3" type="ORF">BN940_04006</name>
</gene>
<keyword evidence="4" id="KW-1185">Reference proteome</keyword>
<accession>W8X8L3</accession>
<dbReference type="RefSeq" id="WP_043680323.1">
    <property type="nucleotide sequence ID" value="NZ_HG916765.1"/>
</dbReference>
<dbReference type="KEGG" id="cdn:BN940_04006"/>
<dbReference type="Proteomes" id="UP000019805">
    <property type="component" value="Chromosome"/>
</dbReference>
<dbReference type="AlphaFoldDB" id="W8X8L3"/>
<keyword evidence="1" id="KW-0812">Transmembrane</keyword>
<dbReference type="STRING" id="1437824.BN940_04006"/>
<feature type="transmembrane region" description="Helical" evidence="1">
    <location>
        <begin position="168"/>
        <end position="189"/>
    </location>
</feature>
<feature type="signal peptide" evidence="2">
    <location>
        <begin position="1"/>
        <end position="17"/>
    </location>
</feature>
<feature type="chain" id="PRO_5004917592" evidence="2">
    <location>
        <begin position="18"/>
        <end position="248"/>
    </location>
</feature>
<dbReference type="eggNOG" id="ENOG5033D8P">
    <property type="taxonomic scope" value="Bacteria"/>
</dbReference>
<evidence type="ECO:0000256" key="2">
    <source>
        <dbReference type="SAM" id="SignalP"/>
    </source>
</evidence>
<evidence type="ECO:0000256" key="1">
    <source>
        <dbReference type="SAM" id="Phobius"/>
    </source>
</evidence>
<keyword evidence="1" id="KW-0472">Membrane</keyword>
<protein>
    <submittedName>
        <fullName evidence="3">Uncharacterized protein</fullName>
    </submittedName>
</protein>
<keyword evidence="1" id="KW-1133">Transmembrane helix</keyword>
<organism evidence="3 4">
    <name type="scientific">Castellaniella defragrans (strain DSM 12143 / CCUG 39792 / 65Phen)</name>
    <name type="common">Alcaligenes defragrans</name>
    <dbReference type="NCBI Taxonomy" id="1437824"/>
    <lineage>
        <taxon>Bacteria</taxon>
        <taxon>Pseudomonadati</taxon>
        <taxon>Pseudomonadota</taxon>
        <taxon>Betaproteobacteria</taxon>
        <taxon>Burkholderiales</taxon>
        <taxon>Alcaligenaceae</taxon>
        <taxon>Castellaniella</taxon>
    </lineage>
</organism>
<dbReference type="HOGENOM" id="CLU_1118585_0_0_4"/>
<evidence type="ECO:0000313" key="4">
    <source>
        <dbReference type="Proteomes" id="UP000019805"/>
    </source>
</evidence>
<dbReference type="OrthoDB" id="8913947at2"/>
<dbReference type="EMBL" id="HG916765">
    <property type="protein sequence ID" value="CDM23275.1"/>
    <property type="molecule type" value="Genomic_DNA"/>
</dbReference>
<keyword evidence="2" id="KW-0732">Signal</keyword>
<name>W8X8L3_CASD6</name>
<proteinExistence type="predicted"/>
<reference evidence="3 4" key="1">
    <citation type="journal article" date="2014" name="BMC Microbiol.">
        <title>The oxygen-independent metabolism of cyclic monoterpenes in Castellaniella defragrans 65Phen.</title>
        <authorList>
            <person name="Petasch J."/>
            <person name="Disch E.M."/>
            <person name="Markert S."/>
            <person name="Becher D."/>
            <person name="Schweder T."/>
            <person name="Huttel B."/>
            <person name="Reinhardt R."/>
            <person name="Harder J."/>
        </authorList>
    </citation>
    <scope>NUCLEOTIDE SEQUENCE [LARGE SCALE GENOMIC DNA]</scope>
    <source>
        <strain evidence="3">65Phen</strain>
    </source>
</reference>
<evidence type="ECO:0000313" key="3">
    <source>
        <dbReference type="EMBL" id="CDM23275.1"/>
    </source>
</evidence>
<dbReference type="CDD" id="cd18773">
    <property type="entry name" value="PDC1_HK_sensor"/>
    <property type="match status" value="1"/>
</dbReference>